<dbReference type="Gene3D" id="2.30.29.30">
    <property type="entry name" value="Pleckstrin-homology domain (PH domain)/Phosphotyrosine-binding domain (PTB)"/>
    <property type="match status" value="1"/>
</dbReference>
<dbReference type="InterPro" id="IPR011993">
    <property type="entry name" value="PH-like_dom_sf"/>
</dbReference>
<dbReference type="GO" id="GO:0016042">
    <property type="term" value="P:lipid catabolic process"/>
    <property type="evidence" value="ECO:0007669"/>
    <property type="project" value="UniProtKB-KW"/>
</dbReference>
<comment type="cofactor">
    <cofactor evidence="1">
        <name>Ca(2+)</name>
        <dbReference type="ChEBI" id="CHEBI:29108"/>
    </cofactor>
</comment>
<feature type="compositionally biased region" description="Acidic residues" evidence="10">
    <location>
        <begin position="560"/>
        <end position="574"/>
    </location>
</feature>
<dbReference type="PANTHER" id="PTHR10336">
    <property type="entry name" value="PHOSPHOINOSITIDE-SPECIFIC PHOSPHOLIPASE C FAMILY PROTEIN"/>
    <property type="match status" value="1"/>
</dbReference>
<dbReference type="InterPro" id="IPR001711">
    <property type="entry name" value="PLipase_C_Pinositol-sp_Y"/>
</dbReference>
<dbReference type="PROSITE" id="PS50007">
    <property type="entry name" value="PIPLC_X_DOMAIN"/>
    <property type="match status" value="1"/>
</dbReference>
<evidence type="ECO:0000256" key="3">
    <source>
        <dbReference type="ARBA" id="ARBA00012368"/>
    </source>
</evidence>
<dbReference type="SUPFAM" id="SSF51695">
    <property type="entry name" value="PLC-like phosphodiesterases"/>
    <property type="match status" value="1"/>
</dbReference>
<dbReference type="Pfam" id="PF00388">
    <property type="entry name" value="PI-PLC-X"/>
    <property type="match status" value="1"/>
</dbReference>
<evidence type="ECO:0000256" key="10">
    <source>
        <dbReference type="SAM" id="MobiDB-lite"/>
    </source>
</evidence>
<dbReference type="FunFam" id="1.10.238.10:FF:000005">
    <property type="entry name" value="Phosphoinositide phospholipase C"/>
    <property type="match status" value="1"/>
</dbReference>
<dbReference type="InterPro" id="IPR001192">
    <property type="entry name" value="PI-PLC_fam"/>
</dbReference>
<evidence type="ECO:0000256" key="1">
    <source>
        <dbReference type="ARBA" id="ARBA00001913"/>
    </source>
</evidence>
<dbReference type="Proteomes" id="UP000094527">
    <property type="component" value="Unassembled WGS sequence"/>
</dbReference>
<dbReference type="STRING" id="48709.A0A1D2NAA0"/>
<dbReference type="Pfam" id="PF16457">
    <property type="entry name" value="PH_12"/>
    <property type="match status" value="1"/>
</dbReference>
<dbReference type="Gene3D" id="3.20.20.190">
    <property type="entry name" value="Phosphatidylinositol (PI) phosphodiesterase"/>
    <property type="match status" value="1"/>
</dbReference>
<organism evidence="15 16">
    <name type="scientific">Orchesella cincta</name>
    <name type="common">Springtail</name>
    <name type="synonym">Podura cincta</name>
    <dbReference type="NCBI Taxonomy" id="48709"/>
    <lineage>
        <taxon>Eukaryota</taxon>
        <taxon>Metazoa</taxon>
        <taxon>Ecdysozoa</taxon>
        <taxon>Arthropoda</taxon>
        <taxon>Hexapoda</taxon>
        <taxon>Collembola</taxon>
        <taxon>Entomobryomorpha</taxon>
        <taxon>Entomobryoidea</taxon>
        <taxon>Orchesellidae</taxon>
        <taxon>Orchesellinae</taxon>
        <taxon>Orchesella</taxon>
    </lineage>
</organism>
<dbReference type="EMBL" id="LJIJ01000122">
    <property type="protein sequence ID" value="ODN02180.1"/>
    <property type="molecule type" value="Genomic_DNA"/>
</dbReference>
<proteinExistence type="predicted"/>
<feature type="domain" description="EF-hand" evidence="14">
    <location>
        <begin position="175"/>
        <end position="210"/>
    </location>
</feature>
<dbReference type="PROSITE" id="PS50004">
    <property type="entry name" value="C2"/>
    <property type="match status" value="1"/>
</dbReference>
<keyword evidence="9" id="KW-0378">Hydrolase</keyword>
<protein>
    <recommendedName>
        <fullName evidence="3 9">Phosphoinositide phospholipase C</fullName>
        <ecNumber evidence="3 9">3.1.4.11</ecNumber>
    </recommendedName>
</protein>
<dbReference type="CDD" id="cd01248">
    <property type="entry name" value="PH_PLC_ELMO1"/>
    <property type="match status" value="1"/>
</dbReference>
<dbReference type="PANTHER" id="PTHR10336:SF209">
    <property type="entry name" value="PHOSPHOINOSITIDE PHOSPHOLIPASE C"/>
    <property type="match status" value="1"/>
</dbReference>
<evidence type="ECO:0000256" key="2">
    <source>
        <dbReference type="ARBA" id="ARBA00004496"/>
    </source>
</evidence>
<dbReference type="PROSITE" id="PS50008">
    <property type="entry name" value="PIPLC_Y_DOMAIN"/>
    <property type="match status" value="1"/>
</dbReference>
<evidence type="ECO:0000313" key="16">
    <source>
        <dbReference type="Proteomes" id="UP000094527"/>
    </source>
</evidence>
<evidence type="ECO:0000259" key="11">
    <source>
        <dbReference type="PROSITE" id="PS50003"/>
    </source>
</evidence>
<dbReference type="FunFam" id="2.30.29.30:FF:000025">
    <property type="entry name" value="Phosphoinositide phospholipase C"/>
    <property type="match status" value="1"/>
</dbReference>
<dbReference type="SUPFAM" id="SSF50729">
    <property type="entry name" value="PH domain-like"/>
    <property type="match status" value="1"/>
</dbReference>
<name>A0A1D2NAA0_ORCCI</name>
<dbReference type="Gene3D" id="1.10.238.10">
    <property type="entry name" value="EF-hand"/>
    <property type="match status" value="2"/>
</dbReference>
<evidence type="ECO:0000259" key="12">
    <source>
        <dbReference type="PROSITE" id="PS50004"/>
    </source>
</evidence>
<dbReference type="InterPro" id="IPR002048">
    <property type="entry name" value="EF_hand_dom"/>
</dbReference>
<reference evidence="15 16" key="1">
    <citation type="journal article" date="2016" name="Genome Biol. Evol.">
        <title>Gene Family Evolution Reflects Adaptation to Soil Environmental Stressors in the Genome of the Collembolan Orchesella cincta.</title>
        <authorList>
            <person name="Faddeeva-Vakhrusheva A."/>
            <person name="Derks M.F."/>
            <person name="Anvar S.Y."/>
            <person name="Agamennone V."/>
            <person name="Suring W."/>
            <person name="Smit S."/>
            <person name="van Straalen N.M."/>
            <person name="Roelofs D."/>
        </authorList>
    </citation>
    <scope>NUCLEOTIDE SEQUENCE [LARGE SCALE GENOMIC DNA]</scope>
    <source>
        <tissue evidence="15">Mixed pool</tissue>
    </source>
</reference>
<comment type="subcellular location">
    <subcellularLocation>
        <location evidence="2">Cytoplasm</location>
    </subcellularLocation>
</comment>
<dbReference type="SMART" id="SM00148">
    <property type="entry name" value="PLCXc"/>
    <property type="match status" value="1"/>
</dbReference>
<evidence type="ECO:0000256" key="7">
    <source>
        <dbReference type="ARBA" id="ARBA00023224"/>
    </source>
</evidence>
<evidence type="ECO:0000256" key="9">
    <source>
        <dbReference type="RuleBase" id="RU361133"/>
    </source>
</evidence>
<feature type="domain" description="PH" evidence="11">
    <location>
        <begin position="39"/>
        <end position="165"/>
    </location>
</feature>
<dbReference type="GO" id="GO:0004435">
    <property type="term" value="F:phosphatidylinositol-4,5-bisphosphate phospholipase C activity"/>
    <property type="evidence" value="ECO:0007669"/>
    <property type="project" value="UniProtKB-EC"/>
</dbReference>
<evidence type="ECO:0000256" key="4">
    <source>
        <dbReference type="ARBA" id="ARBA00022490"/>
    </source>
</evidence>
<dbReference type="SMART" id="SM00239">
    <property type="entry name" value="C2"/>
    <property type="match status" value="1"/>
</dbReference>
<keyword evidence="7" id="KW-0807">Transducer</keyword>
<dbReference type="GO" id="GO:0005737">
    <property type="term" value="C:cytoplasm"/>
    <property type="evidence" value="ECO:0007669"/>
    <property type="project" value="UniProtKB-SubCell"/>
</dbReference>
<dbReference type="InterPro" id="IPR015359">
    <property type="entry name" value="PLC_EF-hand-like"/>
</dbReference>
<dbReference type="InterPro" id="IPR000008">
    <property type="entry name" value="C2_dom"/>
</dbReference>
<dbReference type="SUPFAM" id="SSF49562">
    <property type="entry name" value="C2 domain (Calcium/lipid-binding domain, CaLB)"/>
    <property type="match status" value="1"/>
</dbReference>
<dbReference type="Pfam" id="PF00387">
    <property type="entry name" value="PI-PLC-Y"/>
    <property type="match status" value="1"/>
</dbReference>
<dbReference type="PROSITE" id="PS50222">
    <property type="entry name" value="EF_HAND_2"/>
    <property type="match status" value="1"/>
</dbReference>
<dbReference type="Pfam" id="PF09279">
    <property type="entry name" value="EF-hand_like"/>
    <property type="match status" value="1"/>
</dbReference>
<accession>A0A1D2NAA0</accession>
<dbReference type="InterPro" id="IPR001849">
    <property type="entry name" value="PH_domain"/>
</dbReference>
<keyword evidence="6 9" id="KW-0443">Lipid metabolism</keyword>
<dbReference type="SMART" id="SM00149">
    <property type="entry name" value="PLCYc"/>
    <property type="match status" value="1"/>
</dbReference>
<dbReference type="CDD" id="cd00275">
    <property type="entry name" value="C2_PLC_like"/>
    <property type="match status" value="1"/>
</dbReference>
<evidence type="ECO:0000256" key="8">
    <source>
        <dbReference type="ARBA" id="ARBA00023674"/>
    </source>
</evidence>
<dbReference type="InterPro" id="IPR000909">
    <property type="entry name" value="PLipase_C_PInositol-sp_X_dom"/>
</dbReference>
<dbReference type="GO" id="GO:0005886">
    <property type="term" value="C:plasma membrane"/>
    <property type="evidence" value="ECO:0007669"/>
    <property type="project" value="TreeGrafter"/>
</dbReference>
<dbReference type="CDD" id="cd16202">
    <property type="entry name" value="EFh_PI-PLCdelta"/>
    <property type="match status" value="1"/>
</dbReference>
<feature type="domain" description="PI-PLC Y-box" evidence="13">
    <location>
        <begin position="592"/>
        <end position="708"/>
    </location>
</feature>
<evidence type="ECO:0000313" key="15">
    <source>
        <dbReference type="EMBL" id="ODN02180.1"/>
    </source>
</evidence>
<dbReference type="OMA" id="FSCVRVY"/>
<comment type="catalytic activity">
    <reaction evidence="8">
        <text>a 1,2-diacyl-sn-glycero-3-phospho-(1D-myo-inositol-4,5-bisphosphate) + H2O = 1D-myo-inositol 1,4,5-trisphosphate + a 1,2-diacyl-sn-glycerol + H(+)</text>
        <dbReference type="Rhea" id="RHEA:33179"/>
        <dbReference type="ChEBI" id="CHEBI:15377"/>
        <dbReference type="ChEBI" id="CHEBI:15378"/>
        <dbReference type="ChEBI" id="CHEBI:17815"/>
        <dbReference type="ChEBI" id="CHEBI:58456"/>
        <dbReference type="ChEBI" id="CHEBI:203600"/>
        <dbReference type="EC" id="3.1.4.11"/>
    </reaction>
    <physiologicalReaction direction="left-to-right" evidence="8">
        <dbReference type="Rhea" id="RHEA:33180"/>
    </physiologicalReaction>
</comment>
<dbReference type="GO" id="GO:0035556">
    <property type="term" value="P:intracellular signal transduction"/>
    <property type="evidence" value="ECO:0007669"/>
    <property type="project" value="InterPro"/>
</dbReference>
<keyword evidence="16" id="KW-1185">Reference proteome</keyword>
<comment type="caution">
    <text evidence="15">The sequence shown here is derived from an EMBL/GenBank/DDBJ whole genome shotgun (WGS) entry which is preliminary data.</text>
</comment>
<evidence type="ECO:0000259" key="13">
    <source>
        <dbReference type="PROSITE" id="PS50008"/>
    </source>
</evidence>
<dbReference type="EC" id="3.1.4.11" evidence="3 9"/>
<dbReference type="Gene3D" id="2.60.40.150">
    <property type="entry name" value="C2 domain"/>
    <property type="match status" value="1"/>
</dbReference>
<evidence type="ECO:0000256" key="5">
    <source>
        <dbReference type="ARBA" id="ARBA00022963"/>
    </source>
</evidence>
<dbReference type="OrthoDB" id="269822at2759"/>
<dbReference type="InterPro" id="IPR017946">
    <property type="entry name" value="PLC-like_Pdiesterase_TIM-brl"/>
</dbReference>
<gene>
    <name evidence="15" type="ORF">Ocin01_04516</name>
</gene>
<evidence type="ECO:0000259" key="14">
    <source>
        <dbReference type="PROSITE" id="PS50222"/>
    </source>
</evidence>
<feature type="region of interest" description="Disordered" evidence="10">
    <location>
        <begin position="488"/>
        <end position="513"/>
    </location>
</feature>
<feature type="domain" description="C2" evidence="12">
    <location>
        <begin position="708"/>
        <end position="833"/>
    </location>
</feature>
<dbReference type="PROSITE" id="PS50003">
    <property type="entry name" value="PH_DOMAIN"/>
    <property type="match status" value="1"/>
</dbReference>
<dbReference type="PRINTS" id="PR00390">
    <property type="entry name" value="PHPHLIPASEC"/>
</dbReference>
<dbReference type="InterPro" id="IPR011992">
    <property type="entry name" value="EF-hand-dom_pair"/>
</dbReference>
<feature type="compositionally biased region" description="Basic residues" evidence="10">
    <location>
        <begin position="488"/>
        <end position="500"/>
    </location>
</feature>
<dbReference type="AlphaFoldDB" id="A0A1D2NAA0"/>
<dbReference type="GO" id="GO:0005509">
    <property type="term" value="F:calcium ion binding"/>
    <property type="evidence" value="ECO:0007669"/>
    <property type="project" value="InterPro"/>
</dbReference>
<sequence>MGKCCSKAPKKSDSDLNARRSFYDYILANSKELEDVLKSLNQDGSHLWKVRGASKWFRRKFLLDINEMAVKYEPTSKSSCFQKQKKNIDLSEIKEIRRGWQTDTFNKVEQYELKRRSKKADGKNSVDEKACFSIIYGPRNDTWDLIAPTIETAEKWVRVLQHLVSLYRSQDEQQSYERWLRKQFNSADMDKNKCLSFAETVKLLKNLNIRMDEEDAKKLFHEANTKRNAGSGKNSAPEVLDEDEFVAFYFKLLQRPELQHLFDKYAPNGALTASKLCQFLREEQGEDTSTATEEECNNLIKIYEKSPELKNKGEMSLTGFVKMLLSPRFDIFDCRHKTVYQDMTLPLSHYWIASSHNTYLVGNQLSGASSVEGYVDSLKRGCRCVELDCWDGENDEPIVYHGYTLTTKILFKEILSDAIKPYAFIASRYPVILSLENHCSEPYQMKMAEYLKNILGDMLYLVDPDENMEFLPSPEKLQGKVLVKAKKRSAKPVPQIRRKSSSSGVVTTEKEIDSMDGDSADILTLNSIPTPSVKTAQGVDDGLLQSPTYANGPPKASMESLDDSDDSDPDESIDYIDGGGSSVRKKGVSTELSSTVNLIQAVHFHSFDDSMQSGKPYHMSSFAEAKALRLIEIQASQFVDYNKRQLSRIYPAGSRTSSSNFDPIDFWNIGAQIVALNYQTEDASNFYNFARFYENGSCGYVLKPDILRNPKTKFHPKATMNDKKGVTVKVEVISGQHIPKAPGSSEVVDPYTEIKVLGIPVDRSKQTTKVVPNNGFNPVWEQSFSFRVYCPELAMLYFRVKDRSQSGADMPLGHCAIPFSSITNGYRHVHLFTLKGVALTPASLFVHISVKNVDGSPIK</sequence>
<dbReference type="Pfam" id="PF00168">
    <property type="entry name" value="C2"/>
    <property type="match status" value="1"/>
</dbReference>
<feature type="region of interest" description="Disordered" evidence="10">
    <location>
        <begin position="530"/>
        <end position="586"/>
    </location>
</feature>
<keyword evidence="4" id="KW-0963">Cytoplasm</keyword>
<dbReference type="InterPro" id="IPR035892">
    <property type="entry name" value="C2_domain_sf"/>
</dbReference>
<evidence type="ECO:0000256" key="6">
    <source>
        <dbReference type="ARBA" id="ARBA00023098"/>
    </source>
</evidence>
<keyword evidence="5 9" id="KW-0442">Lipid degradation</keyword>
<dbReference type="SUPFAM" id="SSF47473">
    <property type="entry name" value="EF-hand"/>
    <property type="match status" value="1"/>
</dbReference>